<feature type="transmembrane region" description="Helical" evidence="1">
    <location>
        <begin position="66"/>
        <end position="84"/>
    </location>
</feature>
<proteinExistence type="predicted"/>
<comment type="caution">
    <text evidence="3">The sequence shown here is derived from an EMBL/GenBank/DDBJ whole genome shotgun (WGS) entry which is preliminary data.</text>
</comment>
<keyword evidence="1" id="KW-0472">Membrane</keyword>
<dbReference type="RefSeq" id="WP_207362562.1">
    <property type="nucleotide sequence ID" value="NZ_JAFMYV010000001.1"/>
</dbReference>
<dbReference type="Pfam" id="PF04892">
    <property type="entry name" value="VanZ"/>
    <property type="match status" value="1"/>
</dbReference>
<dbReference type="InterPro" id="IPR006976">
    <property type="entry name" value="VanZ-like"/>
</dbReference>
<name>A0A939K188_9BACT</name>
<sequence>MLSASTFQKIARWLAIAWTVAIFLGMSIPGDGMPDMGNSRDKWVHGFAFFGIAVLWRLAGWSWQRTLLVGVGYAIITELYQGVVTSLGRSGDWQDALADTTGLCIGLLVMAVVKAGKLYRGVQ</sequence>
<reference evidence="3" key="1">
    <citation type="submission" date="2021-03" db="EMBL/GenBank/DDBJ databases">
        <title>Fibrella sp. HMF5335 genome sequencing and assembly.</title>
        <authorList>
            <person name="Kang H."/>
            <person name="Kim H."/>
            <person name="Bae S."/>
            <person name="Joh K."/>
        </authorList>
    </citation>
    <scope>NUCLEOTIDE SEQUENCE</scope>
    <source>
        <strain evidence="3">HMF5335</strain>
    </source>
</reference>
<keyword evidence="1" id="KW-1133">Transmembrane helix</keyword>
<gene>
    <name evidence="3" type="ORF">J2I47_00375</name>
</gene>
<protein>
    <submittedName>
        <fullName evidence="3">VanZ family protein</fullName>
    </submittedName>
</protein>
<dbReference type="EMBL" id="JAFMYV010000001">
    <property type="protein sequence ID" value="MBO0934989.1"/>
    <property type="molecule type" value="Genomic_DNA"/>
</dbReference>
<evidence type="ECO:0000259" key="2">
    <source>
        <dbReference type="Pfam" id="PF04892"/>
    </source>
</evidence>
<dbReference type="AlphaFoldDB" id="A0A939K188"/>
<dbReference type="Proteomes" id="UP000664034">
    <property type="component" value="Unassembled WGS sequence"/>
</dbReference>
<keyword evidence="1" id="KW-0812">Transmembrane</keyword>
<evidence type="ECO:0000313" key="3">
    <source>
        <dbReference type="EMBL" id="MBO0934989.1"/>
    </source>
</evidence>
<accession>A0A939K188</accession>
<dbReference type="NCBIfam" id="NF037970">
    <property type="entry name" value="vanZ_1"/>
    <property type="match status" value="1"/>
</dbReference>
<evidence type="ECO:0000313" key="4">
    <source>
        <dbReference type="Proteomes" id="UP000664034"/>
    </source>
</evidence>
<evidence type="ECO:0000256" key="1">
    <source>
        <dbReference type="SAM" id="Phobius"/>
    </source>
</evidence>
<feature type="transmembrane region" description="Helical" evidence="1">
    <location>
        <begin position="42"/>
        <end position="59"/>
    </location>
</feature>
<organism evidence="3 4">
    <name type="scientific">Fibrella rubiginis</name>
    <dbReference type="NCBI Taxonomy" id="2817060"/>
    <lineage>
        <taxon>Bacteria</taxon>
        <taxon>Pseudomonadati</taxon>
        <taxon>Bacteroidota</taxon>
        <taxon>Cytophagia</taxon>
        <taxon>Cytophagales</taxon>
        <taxon>Spirosomataceae</taxon>
        <taxon>Fibrella</taxon>
    </lineage>
</organism>
<keyword evidence="4" id="KW-1185">Reference proteome</keyword>
<feature type="domain" description="VanZ-like" evidence="2">
    <location>
        <begin position="46"/>
        <end position="112"/>
    </location>
</feature>
<feature type="transmembrane region" description="Helical" evidence="1">
    <location>
        <begin position="96"/>
        <end position="113"/>
    </location>
</feature>
<feature type="transmembrane region" description="Helical" evidence="1">
    <location>
        <begin position="12"/>
        <end position="30"/>
    </location>
</feature>